<evidence type="ECO:0000313" key="2">
    <source>
        <dbReference type="EnsemblPlants" id="TraesCS3A02G513400.1.cds1"/>
    </source>
</evidence>
<feature type="domain" description="Neprosin PEP catalytic" evidence="1">
    <location>
        <begin position="1"/>
        <end position="70"/>
    </location>
</feature>
<proteinExistence type="predicted"/>
<evidence type="ECO:0000259" key="1">
    <source>
        <dbReference type="PROSITE" id="PS52045"/>
    </source>
</evidence>
<dbReference type="Gramene" id="TraesCS3A03G1210600.1">
    <property type="protein sequence ID" value="TraesCS3A03G1210600.1.CDS1"/>
    <property type="gene ID" value="TraesCS3A03G1210600"/>
</dbReference>
<evidence type="ECO:0000313" key="3">
    <source>
        <dbReference type="Proteomes" id="UP000019116"/>
    </source>
</evidence>
<dbReference type="Gramene" id="TraesRN3A0101241200.1">
    <property type="protein sequence ID" value="TraesRN3A0101241200.1"/>
    <property type="gene ID" value="TraesRN3A0101241200"/>
</dbReference>
<dbReference type="Gramene" id="TraesCS3A02G513400.1">
    <property type="protein sequence ID" value="TraesCS3A02G513400.1.cds1"/>
    <property type="gene ID" value="TraesCS3A02G513400"/>
</dbReference>
<dbReference type="InterPro" id="IPR004314">
    <property type="entry name" value="Neprosin"/>
</dbReference>
<reference evidence="2" key="1">
    <citation type="submission" date="2018-08" db="EMBL/GenBank/DDBJ databases">
        <authorList>
            <person name="Rossello M."/>
        </authorList>
    </citation>
    <scope>NUCLEOTIDE SEQUENCE [LARGE SCALE GENOMIC DNA]</scope>
    <source>
        <strain evidence="2">cv. Chinese Spring</strain>
    </source>
</reference>
<dbReference type="Pfam" id="PF03080">
    <property type="entry name" value="Neprosin"/>
    <property type="match status" value="1"/>
</dbReference>
<dbReference type="Gramene" id="TraesCAD_scaffold_037192_01G000200.1">
    <property type="protein sequence ID" value="TraesCAD_scaffold_037192_01G000200.1"/>
    <property type="gene ID" value="TraesCAD_scaffold_037192_01G000200"/>
</dbReference>
<dbReference type="EnsemblPlants" id="TraesCS3A02G513400.1">
    <property type="protein sequence ID" value="TraesCS3A02G513400.1.cds1"/>
    <property type="gene ID" value="TraesCS3A02G513400"/>
</dbReference>
<accession>A0A3B6ET85</accession>
<dbReference type="SMR" id="A0A3B6ET85"/>
<name>A0A3B6ET85_WHEAT</name>
<dbReference type="OMA" id="QIVDIHN"/>
<dbReference type="OrthoDB" id="784883at2759"/>
<organism evidence="2">
    <name type="scientific">Triticum aestivum</name>
    <name type="common">Wheat</name>
    <dbReference type="NCBI Taxonomy" id="4565"/>
    <lineage>
        <taxon>Eukaryota</taxon>
        <taxon>Viridiplantae</taxon>
        <taxon>Streptophyta</taxon>
        <taxon>Embryophyta</taxon>
        <taxon>Tracheophyta</taxon>
        <taxon>Spermatophyta</taxon>
        <taxon>Magnoliopsida</taxon>
        <taxon>Liliopsida</taxon>
        <taxon>Poales</taxon>
        <taxon>Poaceae</taxon>
        <taxon>BOP clade</taxon>
        <taxon>Pooideae</taxon>
        <taxon>Triticodae</taxon>
        <taxon>Triticeae</taxon>
        <taxon>Triticinae</taxon>
        <taxon>Triticum</taxon>
    </lineage>
</organism>
<protein>
    <recommendedName>
        <fullName evidence="1">Neprosin PEP catalytic domain-containing protein</fullName>
    </recommendedName>
</protein>
<dbReference type="AlphaFoldDB" id="A0A3B6ET85"/>
<dbReference type="Proteomes" id="UP000019116">
    <property type="component" value="Chromosome 3A"/>
</dbReference>
<dbReference type="PROSITE" id="PS52045">
    <property type="entry name" value="NEPROSIN_PEP_CD"/>
    <property type="match status" value="1"/>
</dbReference>
<dbReference type="Gramene" id="TraesRN3A0101241300.1">
    <property type="protein sequence ID" value="TraesRN3A0101241300.1"/>
    <property type="gene ID" value="TraesRN3A0101241300"/>
</dbReference>
<reference evidence="2" key="2">
    <citation type="submission" date="2018-10" db="UniProtKB">
        <authorList>
            <consortium name="EnsemblPlants"/>
        </authorList>
    </citation>
    <scope>IDENTIFICATION</scope>
</reference>
<sequence length="70" mass="7738">MGSGHFVAEGYGKAAFMRNIQIVDIHNKLVTPNRHKDLLGTSDKTKYSIDGYVVDNHGMHMYYGGPGNLV</sequence>
<keyword evidence="3" id="KW-1185">Reference proteome</keyword>